<accession>A0AAU2A2Y0</accession>
<keyword evidence="1" id="KW-1133">Transmembrane helix</keyword>
<feature type="transmembrane region" description="Helical" evidence="1">
    <location>
        <begin position="124"/>
        <end position="148"/>
    </location>
</feature>
<evidence type="ECO:0000256" key="1">
    <source>
        <dbReference type="SAM" id="Phobius"/>
    </source>
</evidence>
<evidence type="ECO:0000313" key="2">
    <source>
        <dbReference type="EMBL" id="WTT17724.1"/>
    </source>
</evidence>
<gene>
    <name evidence="2" type="ORF">OHA22_20360</name>
</gene>
<feature type="transmembrane region" description="Helical" evidence="1">
    <location>
        <begin position="29"/>
        <end position="49"/>
    </location>
</feature>
<sequence>MADASDVLLEIWRDQRQAAVQSENQRATLSNIVILVVAAGLGLVSQRGIETSTLVISVPMTFLGLYGVIACLKFRERFDLHNKLAVTLRDQVLALHPGLEVQAAWSSAYGAHLSKYPRLFKVRLYALWVVLHAGIALVGSALSVYALVA</sequence>
<feature type="transmembrane region" description="Helical" evidence="1">
    <location>
        <begin position="55"/>
        <end position="74"/>
    </location>
</feature>
<reference evidence="2" key="1">
    <citation type="submission" date="2022-10" db="EMBL/GenBank/DDBJ databases">
        <title>The complete genomes of actinobacterial strains from the NBC collection.</title>
        <authorList>
            <person name="Joergensen T.S."/>
            <person name="Alvarez Arevalo M."/>
            <person name="Sterndorff E.B."/>
            <person name="Faurdal D."/>
            <person name="Vuksanovic O."/>
            <person name="Mourched A.-S."/>
            <person name="Charusanti P."/>
            <person name="Shaw S."/>
            <person name="Blin K."/>
            <person name="Weber T."/>
        </authorList>
    </citation>
    <scope>NUCLEOTIDE SEQUENCE</scope>
    <source>
        <strain evidence="2">NBC_00093</strain>
    </source>
</reference>
<proteinExistence type="predicted"/>
<protein>
    <submittedName>
        <fullName evidence="2">Uncharacterized protein</fullName>
    </submittedName>
</protein>
<name>A0AAU2A2Y0_9ACTN</name>
<keyword evidence="1" id="KW-0472">Membrane</keyword>
<keyword evidence="1" id="KW-0812">Transmembrane</keyword>
<dbReference type="EMBL" id="CP108222">
    <property type="protein sequence ID" value="WTT17724.1"/>
    <property type="molecule type" value="Genomic_DNA"/>
</dbReference>
<organism evidence="2">
    <name type="scientific">Streptomyces sp. NBC_00093</name>
    <dbReference type="NCBI Taxonomy" id="2975649"/>
    <lineage>
        <taxon>Bacteria</taxon>
        <taxon>Bacillati</taxon>
        <taxon>Actinomycetota</taxon>
        <taxon>Actinomycetes</taxon>
        <taxon>Kitasatosporales</taxon>
        <taxon>Streptomycetaceae</taxon>
        <taxon>Streptomyces</taxon>
    </lineage>
</organism>
<dbReference type="AlphaFoldDB" id="A0AAU2A2Y0"/>